<reference evidence="16 17" key="1">
    <citation type="submission" date="2019-03" db="EMBL/GenBank/DDBJ databases">
        <title>Genomic Encyclopedia of Type Strains, Phase IV (KMG-IV): sequencing the most valuable type-strain genomes for metagenomic binning, comparative biology and taxonomic classification.</title>
        <authorList>
            <person name="Goeker M."/>
        </authorList>
    </citation>
    <scope>NUCLEOTIDE SEQUENCE [LARGE SCALE GENOMIC DNA]</scope>
    <source>
        <strain evidence="16 17">DSM 28867</strain>
    </source>
</reference>
<feature type="short sequence motif" description="Q motif" evidence="10">
    <location>
        <begin position="1"/>
        <end position="29"/>
    </location>
</feature>
<feature type="region of interest" description="Disordered" evidence="12">
    <location>
        <begin position="379"/>
        <end position="438"/>
    </location>
</feature>
<evidence type="ECO:0000259" key="13">
    <source>
        <dbReference type="PROSITE" id="PS51192"/>
    </source>
</evidence>
<dbReference type="PROSITE" id="PS00039">
    <property type="entry name" value="DEAD_ATP_HELICASE"/>
    <property type="match status" value="1"/>
</dbReference>
<evidence type="ECO:0000313" key="16">
    <source>
        <dbReference type="EMBL" id="TDW20971.1"/>
    </source>
</evidence>
<dbReference type="InterPro" id="IPR011545">
    <property type="entry name" value="DEAD/DEAH_box_helicase_dom"/>
</dbReference>
<dbReference type="SMART" id="SM00490">
    <property type="entry name" value="HELICc"/>
    <property type="match status" value="1"/>
</dbReference>
<dbReference type="EMBL" id="SODD01000009">
    <property type="protein sequence ID" value="TDW20971.1"/>
    <property type="molecule type" value="Genomic_DNA"/>
</dbReference>
<dbReference type="Pfam" id="PF00270">
    <property type="entry name" value="DEAD"/>
    <property type="match status" value="1"/>
</dbReference>
<evidence type="ECO:0000256" key="12">
    <source>
        <dbReference type="SAM" id="MobiDB-lite"/>
    </source>
</evidence>
<dbReference type="GO" id="GO:0003724">
    <property type="term" value="F:RNA helicase activity"/>
    <property type="evidence" value="ECO:0007669"/>
    <property type="project" value="UniProtKB-EC"/>
</dbReference>
<evidence type="ECO:0000256" key="9">
    <source>
        <dbReference type="ARBA" id="ARBA00067932"/>
    </source>
</evidence>
<protein>
    <recommendedName>
        <fullName evidence="9">ATP-dependent RNA helicase CshA</fullName>
        <ecNumber evidence="1">3.6.4.13</ecNumber>
    </recommendedName>
</protein>
<feature type="compositionally biased region" description="Basic residues" evidence="12">
    <location>
        <begin position="402"/>
        <end position="411"/>
    </location>
</feature>
<organism evidence="16 17">
    <name type="scientific">Breznakia blatticola</name>
    <dbReference type="NCBI Taxonomy" id="1754012"/>
    <lineage>
        <taxon>Bacteria</taxon>
        <taxon>Bacillati</taxon>
        <taxon>Bacillota</taxon>
        <taxon>Erysipelotrichia</taxon>
        <taxon>Erysipelotrichales</taxon>
        <taxon>Erysipelotrichaceae</taxon>
        <taxon>Breznakia</taxon>
    </lineage>
</organism>
<evidence type="ECO:0000259" key="14">
    <source>
        <dbReference type="PROSITE" id="PS51194"/>
    </source>
</evidence>
<feature type="compositionally biased region" description="Basic residues" evidence="12">
    <location>
        <begin position="428"/>
        <end position="438"/>
    </location>
</feature>
<keyword evidence="3 11" id="KW-0547">Nucleotide-binding</keyword>
<evidence type="ECO:0000256" key="7">
    <source>
        <dbReference type="ARBA" id="ARBA00038437"/>
    </source>
</evidence>
<evidence type="ECO:0000256" key="3">
    <source>
        <dbReference type="ARBA" id="ARBA00022741"/>
    </source>
</evidence>
<gene>
    <name evidence="16" type="ORF">EDD63_1096</name>
</gene>
<evidence type="ECO:0000256" key="10">
    <source>
        <dbReference type="PROSITE-ProRule" id="PRU00552"/>
    </source>
</evidence>
<dbReference type="OrthoDB" id="9805696at2"/>
<dbReference type="PROSITE" id="PS51195">
    <property type="entry name" value="Q_MOTIF"/>
    <property type="match status" value="1"/>
</dbReference>
<feature type="domain" description="DEAD-box RNA helicase Q" evidence="15">
    <location>
        <begin position="1"/>
        <end position="29"/>
    </location>
</feature>
<evidence type="ECO:0000256" key="8">
    <source>
        <dbReference type="ARBA" id="ARBA00047984"/>
    </source>
</evidence>
<dbReference type="PROSITE" id="PS51192">
    <property type="entry name" value="HELICASE_ATP_BIND_1"/>
    <property type="match status" value="1"/>
</dbReference>
<evidence type="ECO:0000256" key="11">
    <source>
        <dbReference type="RuleBase" id="RU000492"/>
    </source>
</evidence>
<dbReference type="GO" id="GO:0016787">
    <property type="term" value="F:hydrolase activity"/>
    <property type="evidence" value="ECO:0007669"/>
    <property type="project" value="UniProtKB-KW"/>
</dbReference>
<evidence type="ECO:0000256" key="1">
    <source>
        <dbReference type="ARBA" id="ARBA00012552"/>
    </source>
</evidence>
<dbReference type="GO" id="GO:0005829">
    <property type="term" value="C:cytosol"/>
    <property type="evidence" value="ECO:0007669"/>
    <property type="project" value="TreeGrafter"/>
</dbReference>
<keyword evidence="2" id="KW-0963">Cytoplasm</keyword>
<dbReference type="AlphaFoldDB" id="A0A4R7ZVB2"/>
<dbReference type="InterPro" id="IPR014001">
    <property type="entry name" value="Helicase_ATP-bd"/>
</dbReference>
<dbReference type="InterPro" id="IPR000629">
    <property type="entry name" value="RNA-helicase_DEAD-box_CS"/>
</dbReference>
<dbReference type="InterPro" id="IPR014014">
    <property type="entry name" value="RNA_helicase_DEAD_Q_motif"/>
</dbReference>
<evidence type="ECO:0000256" key="4">
    <source>
        <dbReference type="ARBA" id="ARBA00022801"/>
    </source>
</evidence>
<feature type="compositionally biased region" description="Basic and acidic residues" evidence="12">
    <location>
        <begin position="412"/>
        <end position="427"/>
    </location>
</feature>
<dbReference type="GO" id="GO:0003723">
    <property type="term" value="F:RNA binding"/>
    <property type="evidence" value="ECO:0007669"/>
    <property type="project" value="UniProtKB-ARBA"/>
</dbReference>
<keyword evidence="5 11" id="KW-0347">Helicase</keyword>
<feature type="domain" description="Helicase ATP-binding" evidence="13">
    <location>
        <begin position="32"/>
        <end position="205"/>
    </location>
</feature>
<dbReference type="PROSITE" id="PS51194">
    <property type="entry name" value="HELICASE_CTER"/>
    <property type="match status" value="1"/>
</dbReference>
<dbReference type="InterPro" id="IPR050079">
    <property type="entry name" value="DEAD_box_RNA_helicase"/>
</dbReference>
<dbReference type="RefSeq" id="WP_134168712.1">
    <property type="nucleotide sequence ID" value="NZ_SODD01000009.1"/>
</dbReference>
<name>A0A4R7ZVB2_9FIRM</name>
<sequence length="438" mass="50415">MTFDELGICTPIVNVLKKQGYKTPTKIQQETIPSALQGRDILGLAQTGSGKTAAFAIPTLQQLAHKKVKTHRIQSLILTPTRELALQIYESFQIYGKQLPLKSAVIFGGVNQNKQVKQLQAGVDILIATPGRLLDLMNQRFVDISQIEIFILDEADRMLDMGFIRDIHKIIKYIPKDIQTLLFSATMPKEIEGIVDTLLHEPKKVVVTPVSSTVDSIEQYVYYVDRNHKIDLLKEFMNQHKHEQVLIFTRTKRGSDKLMRDLAKRDISAKAIHGNKSQNARQIALTLFKNHEIDALIATDIASRGIDIQDLKYVINYDLPEQVESYVHRIGRTGRAGKSGLAISYCSYQEIPLLKDIEKLIKKRIQVLENIEYPMIDKTEKKKKEPQKKNVVKERREDVIKKPKRKKHKRVDPKNYRNKDKKQEKPKRNVRNKTKKQK</sequence>
<feature type="compositionally biased region" description="Basic and acidic residues" evidence="12">
    <location>
        <begin position="379"/>
        <end position="401"/>
    </location>
</feature>
<evidence type="ECO:0000259" key="15">
    <source>
        <dbReference type="PROSITE" id="PS51195"/>
    </source>
</evidence>
<dbReference type="Pfam" id="PF00271">
    <property type="entry name" value="Helicase_C"/>
    <property type="match status" value="1"/>
</dbReference>
<dbReference type="FunFam" id="3.40.50.300:FF:000108">
    <property type="entry name" value="ATP-dependent RNA helicase RhlE"/>
    <property type="match status" value="1"/>
</dbReference>
<dbReference type="SUPFAM" id="SSF52540">
    <property type="entry name" value="P-loop containing nucleoside triphosphate hydrolases"/>
    <property type="match status" value="1"/>
</dbReference>
<dbReference type="Proteomes" id="UP000294743">
    <property type="component" value="Unassembled WGS sequence"/>
</dbReference>
<dbReference type="PANTHER" id="PTHR47959:SF13">
    <property type="entry name" value="ATP-DEPENDENT RNA HELICASE RHLE"/>
    <property type="match status" value="1"/>
</dbReference>
<dbReference type="PANTHER" id="PTHR47959">
    <property type="entry name" value="ATP-DEPENDENT RNA HELICASE RHLE-RELATED"/>
    <property type="match status" value="1"/>
</dbReference>
<dbReference type="InterPro" id="IPR001650">
    <property type="entry name" value="Helicase_C-like"/>
</dbReference>
<dbReference type="Gene3D" id="3.40.50.300">
    <property type="entry name" value="P-loop containing nucleotide triphosphate hydrolases"/>
    <property type="match status" value="2"/>
</dbReference>
<evidence type="ECO:0000256" key="5">
    <source>
        <dbReference type="ARBA" id="ARBA00022806"/>
    </source>
</evidence>
<keyword evidence="4 11" id="KW-0378">Hydrolase</keyword>
<dbReference type="EC" id="3.6.4.13" evidence="1"/>
<keyword evidence="17" id="KW-1185">Reference proteome</keyword>
<accession>A0A4R7ZVB2</accession>
<keyword evidence="6 11" id="KW-0067">ATP-binding</keyword>
<dbReference type="SMART" id="SM00487">
    <property type="entry name" value="DEXDc"/>
    <property type="match status" value="1"/>
</dbReference>
<proteinExistence type="inferred from homology"/>
<dbReference type="GO" id="GO:0005524">
    <property type="term" value="F:ATP binding"/>
    <property type="evidence" value="ECO:0007669"/>
    <property type="project" value="UniProtKB-KW"/>
</dbReference>
<dbReference type="CDD" id="cd00268">
    <property type="entry name" value="DEADc"/>
    <property type="match status" value="1"/>
</dbReference>
<comment type="catalytic activity">
    <reaction evidence="8">
        <text>ATP + H2O = ADP + phosphate + H(+)</text>
        <dbReference type="Rhea" id="RHEA:13065"/>
        <dbReference type="ChEBI" id="CHEBI:15377"/>
        <dbReference type="ChEBI" id="CHEBI:15378"/>
        <dbReference type="ChEBI" id="CHEBI:30616"/>
        <dbReference type="ChEBI" id="CHEBI:43474"/>
        <dbReference type="ChEBI" id="CHEBI:456216"/>
        <dbReference type="EC" id="3.6.4.13"/>
    </reaction>
</comment>
<dbReference type="InterPro" id="IPR027417">
    <property type="entry name" value="P-loop_NTPase"/>
</dbReference>
<dbReference type="InterPro" id="IPR044742">
    <property type="entry name" value="DEAD/DEAH_RhlB"/>
</dbReference>
<comment type="similarity">
    <text evidence="7 11">Belongs to the DEAD box helicase family.</text>
</comment>
<evidence type="ECO:0000256" key="6">
    <source>
        <dbReference type="ARBA" id="ARBA00022840"/>
    </source>
</evidence>
<comment type="caution">
    <text evidence="16">The sequence shown here is derived from an EMBL/GenBank/DDBJ whole genome shotgun (WGS) entry which is preliminary data.</text>
</comment>
<feature type="domain" description="Helicase C-terminal" evidence="14">
    <location>
        <begin position="216"/>
        <end position="379"/>
    </location>
</feature>
<evidence type="ECO:0000313" key="17">
    <source>
        <dbReference type="Proteomes" id="UP000294743"/>
    </source>
</evidence>
<dbReference type="CDD" id="cd18787">
    <property type="entry name" value="SF2_C_DEAD"/>
    <property type="match status" value="1"/>
</dbReference>
<evidence type="ECO:0000256" key="2">
    <source>
        <dbReference type="ARBA" id="ARBA00022490"/>
    </source>
</evidence>